<dbReference type="AlphaFoldDB" id="A0A139HCK2"/>
<dbReference type="PANTHER" id="PTHR36223">
    <property type="entry name" value="BETA-LACTAMASE-TYPE TRANSPEPTIDASE FOLD DOMAIN CONTAINING PROTEIN"/>
    <property type="match status" value="1"/>
</dbReference>
<dbReference type="Pfam" id="PF25534">
    <property type="entry name" value="DUF7918"/>
    <property type="match status" value="1"/>
</dbReference>
<evidence type="ECO:0000313" key="5">
    <source>
        <dbReference type="Proteomes" id="UP000070133"/>
    </source>
</evidence>
<feature type="signal peptide" evidence="2">
    <location>
        <begin position="1"/>
        <end position="21"/>
    </location>
</feature>
<dbReference type="Proteomes" id="UP000070133">
    <property type="component" value="Unassembled WGS sequence"/>
</dbReference>
<evidence type="ECO:0000313" key="4">
    <source>
        <dbReference type="EMBL" id="KXT00142.1"/>
    </source>
</evidence>
<comment type="caution">
    <text evidence="4">The sequence shown here is derived from an EMBL/GenBank/DDBJ whole genome shotgun (WGS) entry which is preliminary data.</text>
</comment>
<dbReference type="STRING" id="321146.A0A139HCK2"/>
<sequence>MAITKALPGVVVSVLVNGAALQEYADSEVEDDARTVTRYVEATSGQTFAISCETPSNFEFAGNCISYNIHMDGKRVDSHLVLAKNVHPNGSLGVRKGITLDKDTMRKFCFAKLRTSEGEMHNAPPAASIQNLGSITVEVHHRRMTGRKLKRSWAHPEGRATSLDVVPEKALKGQAVSHSVGFGDPVRHSSSGIYWETRYLDPTETPAATFIFLYRSKDALKSMLILPRTPSPEPMPTPPPLTKRHPNSLSQAEVAEMQKRLQEFESQSSKSKAKVKREQNENSPPRRKTRKSGEVTVIELDDDGNIVNETSMCKSETPDDATQLIDIN</sequence>
<dbReference type="PANTHER" id="PTHR36223:SF1">
    <property type="entry name" value="TRANSCRIPTION ELONGATION FACTOR EAF N-TERMINAL DOMAIN-CONTAINING PROTEIN"/>
    <property type="match status" value="1"/>
</dbReference>
<dbReference type="OrthoDB" id="3364132at2759"/>
<proteinExistence type="predicted"/>
<feature type="region of interest" description="Disordered" evidence="1">
    <location>
        <begin position="262"/>
        <end position="328"/>
    </location>
</feature>
<reference evidence="4 5" key="1">
    <citation type="submission" date="2015-07" db="EMBL/GenBank/DDBJ databases">
        <title>Comparative genomics of the Sigatoka disease complex on banana suggests a link between parallel evolutionary changes in Pseudocercospora fijiensis and Pseudocercospora eumusae and increased virulence on the banana host.</title>
        <authorList>
            <person name="Chang T.-C."/>
            <person name="Salvucci A."/>
            <person name="Crous P.W."/>
            <person name="Stergiopoulos I."/>
        </authorList>
    </citation>
    <scope>NUCLEOTIDE SEQUENCE [LARGE SCALE GENOMIC DNA]</scope>
    <source>
        <strain evidence="4 5">CBS 114824</strain>
    </source>
</reference>
<accession>A0A139HCK2</accession>
<evidence type="ECO:0000259" key="3">
    <source>
        <dbReference type="Pfam" id="PF25534"/>
    </source>
</evidence>
<keyword evidence="2" id="KW-0732">Signal</keyword>
<keyword evidence="5" id="KW-1185">Reference proteome</keyword>
<name>A0A139HCK2_9PEZI</name>
<dbReference type="EMBL" id="LFZN01000079">
    <property type="protein sequence ID" value="KXT00142.1"/>
    <property type="molecule type" value="Genomic_DNA"/>
</dbReference>
<feature type="compositionally biased region" description="Pro residues" evidence="1">
    <location>
        <begin position="229"/>
        <end position="241"/>
    </location>
</feature>
<evidence type="ECO:0000256" key="1">
    <source>
        <dbReference type="SAM" id="MobiDB-lite"/>
    </source>
</evidence>
<feature type="domain" description="DUF7918" evidence="3">
    <location>
        <begin position="9"/>
        <end position="229"/>
    </location>
</feature>
<gene>
    <name evidence="4" type="ORF">AC578_3286</name>
</gene>
<dbReference type="InterPro" id="IPR057678">
    <property type="entry name" value="DUF7918"/>
</dbReference>
<feature type="chain" id="PRO_5007806591" description="DUF7918 domain-containing protein" evidence="2">
    <location>
        <begin position="22"/>
        <end position="328"/>
    </location>
</feature>
<organism evidence="4 5">
    <name type="scientific">Pseudocercospora eumusae</name>
    <dbReference type="NCBI Taxonomy" id="321146"/>
    <lineage>
        <taxon>Eukaryota</taxon>
        <taxon>Fungi</taxon>
        <taxon>Dikarya</taxon>
        <taxon>Ascomycota</taxon>
        <taxon>Pezizomycotina</taxon>
        <taxon>Dothideomycetes</taxon>
        <taxon>Dothideomycetidae</taxon>
        <taxon>Mycosphaerellales</taxon>
        <taxon>Mycosphaerellaceae</taxon>
        <taxon>Pseudocercospora</taxon>
    </lineage>
</organism>
<protein>
    <recommendedName>
        <fullName evidence="3">DUF7918 domain-containing protein</fullName>
    </recommendedName>
</protein>
<feature type="region of interest" description="Disordered" evidence="1">
    <location>
        <begin position="226"/>
        <end position="250"/>
    </location>
</feature>
<evidence type="ECO:0000256" key="2">
    <source>
        <dbReference type="SAM" id="SignalP"/>
    </source>
</evidence>